<evidence type="ECO:0000313" key="2">
    <source>
        <dbReference type="Proteomes" id="UP000297245"/>
    </source>
</evidence>
<protein>
    <submittedName>
        <fullName evidence="1">Uncharacterized protein</fullName>
    </submittedName>
</protein>
<sequence length="153" mass="16654">MQLKNTAAFLAFFATAVVSKPLDKRRVLDVWSPKITSPTTGTVWEIGNKVNVTWCTIYFHYFTVPVLPIFHRDTSNAPALISNAASVVLLVNDRPADVPTLAQGFDLRSGFVEVIVPDVTPGIDYSITLFGDSGNVGEKFAIVPSTSLLEINV</sequence>
<accession>A0A4S8MN56</accession>
<dbReference type="EMBL" id="ML179061">
    <property type="protein sequence ID" value="THV03959.1"/>
    <property type="molecule type" value="Genomic_DNA"/>
</dbReference>
<dbReference type="AlphaFoldDB" id="A0A4S8MN56"/>
<proteinExistence type="predicted"/>
<reference evidence="1 2" key="1">
    <citation type="journal article" date="2019" name="Nat. Ecol. Evol.">
        <title>Megaphylogeny resolves global patterns of mushroom evolution.</title>
        <authorList>
            <person name="Varga T."/>
            <person name="Krizsan K."/>
            <person name="Foldi C."/>
            <person name="Dima B."/>
            <person name="Sanchez-Garcia M."/>
            <person name="Sanchez-Ramirez S."/>
            <person name="Szollosi G.J."/>
            <person name="Szarkandi J.G."/>
            <person name="Papp V."/>
            <person name="Albert L."/>
            <person name="Andreopoulos W."/>
            <person name="Angelini C."/>
            <person name="Antonin V."/>
            <person name="Barry K.W."/>
            <person name="Bougher N.L."/>
            <person name="Buchanan P."/>
            <person name="Buyck B."/>
            <person name="Bense V."/>
            <person name="Catcheside P."/>
            <person name="Chovatia M."/>
            <person name="Cooper J."/>
            <person name="Damon W."/>
            <person name="Desjardin D."/>
            <person name="Finy P."/>
            <person name="Geml J."/>
            <person name="Haridas S."/>
            <person name="Hughes K."/>
            <person name="Justo A."/>
            <person name="Karasinski D."/>
            <person name="Kautmanova I."/>
            <person name="Kiss B."/>
            <person name="Kocsube S."/>
            <person name="Kotiranta H."/>
            <person name="LaButti K.M."/>
            <person name="Lechner B.E."/>
            <person name="Liimatainen K."/>
            <person name="Lipzen A."/>
            <person name="Lukacs Z."/>
            <person name="Mihaltcheva S."/>
            <person name="Morgado L.N."/>
            <person name="Niskanen T."/>
            <person name="Noordeloos M.E."/>
            <person name="Ohm R.A."/>
            <person name="Ortiz-Santana B."/>
            <person name="Ovrebo C."/>
            <person name="Racz N."/>
            <person name="Riley R."/>
            <person name="Savchenko A."/>
            <person name="Shiryaev A."/>
            <person name="Soop K."/>
            <person name="Spirin V."/>
            <person name="Szebenyi C."/>
            <person name="Tomsovsky M."/>
            <person name="Tulloss R.E."/>
            <person name="Uehling J."/>
            <person name="Grigoriev I.V."/>
            <person name="Vagvolgyi C."/>
            <person name="Papp T."/>
            <person name="Martin F.M."/>
            <person name="Miettinen O."/>
            <person name="Hibbett D.S."/>
            <person name="Nagy L.G."/>
        </authorList>
    </citation>
    <scope>NUCLEOTIDE SEQUENCE [LARGE SCALE GENOMIC DNA]</scope>
    <source>
        <strain evidence="1 2">CBS 962.96</strain>
    </source>
</reference>
<gene>
    <name evidence="1" type="ORF">K435DRAFT_747168</name>
</gene>
<keyword evidence="2" id="KW-1185">Reference proteome</keyword>
<organism evidence="1 2">
    <name type="scientific">Dendrothele bispora (strain CBS 962.96)</name>
    <dbReference type="NCBI Taxonomy" id="1314807"/>
    <lineage>
        <taxon>Eukaryota</taxon>
        <taxon>Fungi</taxon>
        <taxon>Dikarya</taxon>
        <taxon>Basidiomycota</taxon>
        <taxon>Agaricomycotina</taxon>
        <taxon>Agaricomycetes</taxon>
        <taxon>Agaricomycetidae</taxon>
        <taxon>Agaricales</taxon>
        <taxon>Agaricales incertae sedis</taxon>
        <taxon>Dendrothele</taxon>
    </lineage>
</organism>
<name>A0A4S8MN56_DENBC</name>
<dbReference type="OrthoDB" id="2973648at2759"/>
<evidence type="ECO:0000313" key="1">
    <source>
        <dbReference type="EMBL" id="THV03959.1"/>
    </source>
</evidence>
<dbReference type="Proteomes" id="UP000297245">
    <property type="component" value="Unassembled WGS sequence"/>
</dbReference>